<dbReference type="RefSeq" id="XP_011291787.1">
    <property type="nucleotide sequence ID" value="XM_011293485.2"/>
</dbReference>
<dbReference type="GeneID" id="101897102"/>
<evidence type="ECO:0000256" key="14">
    <source>
        <dbReference type="ARBA" id="ARBA00051243"/>
    </source>
</evidence>
<dbReference type="Gene3D" id="2.60.40.10">
    <property type="entry name" value="Immunoglobulins"/>
    <property type="match status" value="2"/>
</dbReference>
<keyword evidence="11" id="KW-0829">Tyrosine-protein kinase</keyword>
<dbReference type="SUPFAM" id="SSF49265">
    <property type="entry name" value="Fibronectin type III"/>
    <property type="match status" value="3"/>
</dbReference>
<accession>A0A1I8N4S4</accession>
<dbReference type="SUPFAM" id="SSF57184">
    <property type="entry name" value="Growth factor receptor domain"/>
    <property type="match status" value="1"/>
</dbReference>
<dbReference type="InterPro" id="IPR036116">
    <property type="entry name" value="FN3_sf"/>
</dbReference>
<dbReference type="InterPro" id="IPR000494">
    <property type="entry name" value="Rcpt_L-dom"/>
</dbReference>
<dbReference type="Gene3D" id="2.10.220.10">
    <property type="entry name" value="Hormone Receptor, Insulin-like Growth Factor Receptor 1, Chain A, domain 2"/>
    <property type="match status" value="1"/>
</dbReference>
<dbReference type="SMART" id="SM00261">
    <property type="entry name" value="FU"/>
    <property type="match status" value="1"/>
</dbReference>
<dbReference type="eggNOG" id="KOG4258">
    <property type="taxonomic scope" value="Eukaryota"/>
</dbReference>
<evidence type="ECO:0000256" key="1">
    <source>
        <dbReference type="ARBA" id="ARBA00004479"/>
    </source>
</evidence>
<dbReference type="InterPro" id="IPR036941">
    <property type="entry name" value="Rcpt_L-dom_sf"/>
</dbReference>
<dbReference type="Pfam" id="PF01030">
    <property type="entry name" value="Recep_L_domain"/>
    <property type="match status" value="2"/>
</dbReference>
<evidence type="ECO:0000256" key="2">
    <source>
        <dbReference type="ARBA" id="ARBA00011902"/>
    </source>
</evidence>
<dbReference type="InterPro" id="IPR009030">
    <property type="entry name" value="Growth_fac_rcpt_cys_sf"/>
</dbReference>
<comment type="subcellular location">
    <subcellularLocation>
        <location evidence="1">Membrane</location>
        <topology evidence="1">Single-pass type I membrane protein</topology>
    </subcellularLocation>
</comment>
<keyword evidence="3" id="KW-0597">Phosphoprotein</keyword>
<keyword evidence="12 20" id="KW-0675">Receptor</keyword>
<dbReference type="OrthoDB" id="6612654at2759"/>
<dbReference type="GO" id="GO:0004714">
    <property type="term" value="F:transmembrane receptor protein tyrosine kinase activity"/>
    <property type="evidence" value="ECO:0007669"/>
    <property type="project" value="UniProtKB-EC"/>
</dbReference>
<dbReference type="EnsemblMetazoa" id="MDOA011538-RA">
    <property type="protein sequence ID" value="MDOA011538-PA"/>
    <property type="gene ID" value="MDOA011538"/>
</dbReference>
<feature type="domain" description="Receptor L-domain" evidence="17">
    <location>
        <begin position="81"/>
        <end position="189"/>
    </location>
</feature>
<organism evidence="18">
    <name type="scientific">Musca domestica</name>
    <name type="common">House fly</name>
    <dbReference type="NCBI Taxonomy" id="7370"/>
    <lineage>
        <taxon>Eukaryota</taxon>
        <taxon>Metazoa</taxon>
        <taxon>Ecdysozoa</taxon>
        <taxon>Arthropoda</taxon>
        <taxon>Hexapoda</taxon>
        <taxon>Insecta</taxon>
        <taxon>Pterygota</taxon>
        <taxon>Neoptera</taxon>
        <taxon>Endopterygota</taxon>
        <taxon>Diptera</taxon>
        <taxon>Brachycera</taxon>
        <taxon>Muscomorpha</taxon>
        <taxon>Muscoidea</taxon>
        <taxon>Muscidae</taxon>
        <taxon>Musca</taxon>
    </lineage>
</organism>
<comment type="catalytic activity">
    <reaction evidence="14">
        <text>L-tyrosyl-[protein] + ATP = O-phospho-L-tyrosyl-[protein] + ADP + H(+)</text>
        <dbReference type="Rhea" id="RHEA:10596"/>
        <dbReference type="Rhea" id="RHEA-COMP:10136"/>
        <dbReference type="Rhea" id="RHEA-COMP:20101"/>
        <dbReference type="ChEBI" id="CHEBI:15378"/>
        <dbReference type="ChEBI" id="CHEBI:30616"/>
        <dbReference type="ChEBI" id="CHEBI:46858"/>
        <dbReference type="ChEBI" id="CHEBI:61978"/>
        <dbReference type="ChEBI" id="CHEBI:456216"/>
        <dbReference type="EC" id="2.7.10.1"/>
    </reaction>
</comment>
<dbReference type="KEGG" id="mde:101897102"/>
<dbReference type="InterPro" id="IPR013783">
    <property type="entry name" value="Ig-like_fold"/>
</dbReference>
<evidence type="ECO:0000259" key="17">
    <source>
        <dbReference type="Pfam" id="PF01030"/>
    </source>
</evidence>
<keyword evidence="7" id="KW-0418">Kinase</keyword>
<evidence type="ECO:0000313" key="20">
    <source>
        <dbReference type="RefSeq" id="XP_011291787.1"/>
    </source>
</evidence>
<keyword evidence="10 15" id="KW-0472">Membrane</keyword>
<dbReference type="Pfam" id="PF00757">
    <property type="entry name" value="Furin-like"/>
    <property type="match status" value="1"/>
</dbReference>
<feature type="domain" description="Furin-like cysteine-rich" evidence="16">
    <location>
        <begin position="208"/>
        <end position="339"/>
    </location>
</feature>
<dbReference type="InterPro" id="IPR006211">
    <property type="entry name" value="Furin-like_Cys-rich_dom"/>
</dbReference>
<dbReference type="Proteomes" id="UP001652621">
    <property type="component" value="Unplaced"/>
</dbReference>
<dbReference type="GO" id="GO:0016020">
    <property type="term" value="C:membrane"/>
    <property type="evidence" value="ECO:0007669"/>
    <property type="project" value="UniProtKB-SubCell"/>
</dbReference>
<evidence type="ECO:0000256" key="12">
    <source>
        <dbReference type="ARBA" id="ARBA00023170"/>
    </source>
</evidence>
<protein>
    <recommendedName>
        <fullName evidence="2">receptor protein-tyrosine kinase</fullName>
        <ecNumber evidence="2">2.7.10.1</ecNumber>
    </recommendedName>
</protein>
<keyword evidence="8" id="KW-0067">ATP-binding</keyword>
<evidence type="ECO:0000313" key="21">
    <source>
        <dbReference type="RefSeq" id="XP_011291788.1"/>
    </source>
</evidence>
<keyword evidence="6" id="KW-0547">Nucleotide-binding</keyword>
<dbReference type="CDD" id="cd00064">
    <property type="entry name" value="FU"/>
    <property type="match status" value="1"/>
</dbReference>
<dbReference type="GO" id="GO:0005524">
    <property type="term" value="F:ATP binding"/>
    <property type="evidence" value="ECO:0007669"/>
    <property type="project" value="UniProtKB-KW"/>
</dbReference>
<evidence type="ECO:0000256" key="10">
    <source>
        <dbReference type="ARBA" id="ARBA00023136"/>
    </source>
</evidence>
<evidence type="ECO:0000256" key="4">
    <source>
        <dbReference type="ARBA" id="ARBA00022679"/>
    </source>
</evidence>
<dbReference type="EnsemblMetazoa" id="MDOA011538-RB">
    <property type="protein sequence ID" value="MDOA011538-PB"/>
    <property type="gene ID" value="MDOA011538"/>
</dbReference>
<proteinExistence type="predicted"/>
<keyword evidence="4" id="KW-0808">Transferase</keyword>
<dbReference type="AlphaFoldDB" id="A0A1I8N4S4"/>
<keyword evidence="19" id="KW-1185">Reference proteome</keyword>
<keyword evidence="9 15" id="KW-1133">Transmembrane helix</keyword>
<feature type="transmembrane region" description="Helical" evidence="15">
    <location>
        <begin position="895"/>
        <end position="915"/>
    </location>
</feature>
<evidence type="ECO:0000256" key="15">
    <source>
        <dbReference type="SAM" id="Phobius"/>
    </source>
</evidence>
<dbReference type="VEuPathDB" id="VectorBase:MDOMA2_021173"/>
<evidence type="ECO:0000256" key="6">
    <source>
        <dbReference type="ARBA" id="ARBA00022741"/>
    </source>
</evidence>
<gene>
    <name evidence="18" type="primary">101897102</name>
    <name evidence="20 21" type="synonym">LOC101897102</name>
</gene>
<evidence type="ECO:0000256" key="11">
    <source>
        <dbReference type="ARBA" id="ARBA00023137"/>
    </source>
</evidence>
<dbReference type="VEuPathDB" id="VectorBase:MDOA011538"/>
<keyword evidence="13" id="KW-0325">Glycoprotein</keyword>
<dbReference type="SUPFAM" id="SSF52058">
    <property type="entry name" value="L domain-like"/>
    <property type="match status" value="2"/>
</dbReference>
<feature type="domain" description="Receptor L-domain" evidence="17">
    <location>
        <begin position="360"/>
        <end position="465"/>
    </location>
</feature>
<evidence type="ECO:0000256" key="3">
    <source>
        <dbReference type="ARBA" id="ARBA00022553"/>
    </source>
</evidence>
<dbReference type="RefSeq" id="XP_011291788.1">
    <property type="nucleotide sequence ID" value="XM_011293486.2"/>
</dbReference>
<dbReference type="EnsemblMetazoa" id="MDOA011538-RC">
    <property type="protein sequence ID" value="MDOA011538-PC"/>
    <property type="gene ID" value="MDOA011538"/>
</dbReference>
<dbReference type="Gene3D" id="3.80.20.20">
    <property type="entry name" value="Receptor L-domain"/>
    <property type="match status" value="2"/>
</dbReference>
<keyword evidence="5 15" id="KW-0812">Transmembrane</keyword>
<reference evidence="20 21" key="3">
    <citation type="submission" date="2025-04" db="UniProtKB">
        <authorList>
            <consortium name="RefSeq"/>
        </authorList>
    </citation>
    <scope>IDENTIFICATION</scope>
    <source>
        <strain evidence="20 21">Aabys</strain>
    </source>
</reference>
<evidence type="ECO:0000256" key="5">
    <source>
        <dbReference type="ARBA" id="ARBA00022692"/>
    </source>
</evidence>
<dbReference type="STRING" id="7370.A0A1I8N4S4"/>
<evidence type="ECO:0000256" key="8">
    <source>
        <dbReference type="ARBA" id="ARBA00022840"/>
    </source>
</evidence>
<evidence type="ECO:0000313" key="19">
    <source>
        <dbReference type="Proteomes" id="UP001652621"/>
    </source>
</evidence>
<dbReference type="EC" id="2.7.10.1" evidence="2"/>
<evidence type="ECO:0000256" key="9">
    <source>
        <dbReference type="ARBA" id="ARBA00022989"/>
    </source>
</evidence>
<reference evidence="18" key="2">
    <citation type="submission" date="2020-05" db="UniProtKB">
        <authorList>
            <consortium name="EnsemblMetazoa"/>
        </authorList>
    </citation>
    <scope>IDENTIFICATION</scope>
    <source>
        <strain evidence="18">Aabys</strain>
    </source>
</reference>
<evidence type="ECO:0000256" key="7">
    <source>
        <dbReference type="ARBA" id="ARBA00022777"/>
    </source>
</evidence>
<sequence length="974" mass="112492">MGQTINYYKISNMLPMAGAFFSRTLVIFLLATCCGMATSSTLSPDTLPAEINSTAASVPATYECPSMDIRNQCENFAHLENCTVITGYLIIVLLPANNSCDYSKYRFPKLREITHFLIMYEVKNLTSIRDMFPNLTVIRGLKLLLNYALGISAMDSLQTLEFPNLVAIQRGHVYIGDNPKLCYLNRINFDRLTLAPGDNYIYPVKDANCPATIDQCSGCNSGYCWSNKVCQKFENDNVIKMQERIQHCDEQCLGGCSNRGCAVCRSWTDHGECVEECPPDKYISADYLRCYTREECVEKKLAIYKNTCVTSCPAGYNVNNVTHECDSCGGVNSCTKVCNPIKEGGAILIQTLADIEHLKGCQICNGSVVISLTNRFIESEFVQHLSDIEEIVGHLKVFKSPYLTSLKFFRNLRKIHGKPLELHHYSLILYDNQNLRELWPVREGLELANGGISIQANDRLCNRVIRNFKNTVKHDHSLDSIQTSDQEVLCAPAKLNLFVEVLSYRSIKLSWAKDETFEQVEILYRPTDPNKPFVEHSELDTNVCERVYWERELKFPQDLEQNNTHYFYKIQTLTPHTKYACLVKSFGEDDNQEARSEIKFFTTQMDIPPPPQIQITKKSFNSLTLQLSYANREDQLIDFYMLEVYEIPENPMVLDQRDYCEDPMKPFPDYHNEDFDDCCSRRLEEAEDDMFQRQLEKEFSCSLDNKKYCEINPLEDNYTNNANAILTKRLEHSETNYTIRSLERYQLYAIQVQACNRADCGSFRIINERTNYSLAADKIYDLTACKMSHNNEYRVHFKEPEKPNGYITLYALHFRYFNSSSNGPYQGHVHCLTRREHQRNNFLYQGYLNSTFNQAAVRVESLGHHTFTDWVEITICSGVQVYTKTKLAGRGSHSWNIFLIFFILGAGGTVLWVCYKRKYWRKLPQLRRYLPVHTNLQSLRRDASNDEDRQILVDGFETVRFHNSPDEDKKYLVH</sequence>
<dbReference type="InterPro" id="IPR006212">
    <property type="entry name" value="Furin_repeat"/>
</dbReference>
<evidence type="ECO:0000256" key="13">
    <source>
        <dbReference type="ARBA" id="ARBA00023180"/>
    </source>
</evidence>
<evidence type="ECO:0000259" key="16">
    <source>
        <dbReference type="Pfam" id="PF00757"/>
    </source>
</evidence>
<name>A0A1I8N4S4_MUSDO</name>
<reference evidence="18" key="1">
    <citation type="journal article" date="2014" name="Genome Biol.">
        <title>Genome of the house fly, Musca domestica L., a global vector of diseases with adaptations to a septic environment.</title>
        <authorList>
            <person name="Scott J.G."/>
            <person name="Warren W.C."/>
            <person name="Beukeboom L.W."/>
            <person name="Bopp D."/>
            <person name="Clark A.G."/>
            <person name="Giers S.D."/>
            <person name="Hediger M."/>
            <person name="Jones A.K."/>
            <person name="Kasai S."/>
            <person name="Leichter C.A."/>
            <person name="Li M."/>
            <person name="Meisel R.P."/>
            <person name="Minx P."/>
            <person name="Murphy T.D."/>
            <person name="Nelson D.R."/>
            <person name="Reid W.R."/>
            <person name="Rinkevich F.D."/>
            <person name="Robertson H.M."/>
            <person name="Sackton T.B."/>
            <person name="Sattelle D.B."/>
            <person name="Thibaud-Nissen F."/>
            <person name="Tomlinson C."/>
            <person name="van de Zande L."/>
            <person name="Walden K.K."/>
            <person name="Wilson R.K."/>
            <person name="Liu N."/>
        </authorList>
    </citation>
    <scope>NUCLEOTIDE SEQUENCE</scope>
    <source>
        <strain evidence="18">Aabys</strain>
    </source>
</reference>
<evidence type="ECO:0000313" key="18">
    <source>
        <dbReference type="EnsemblMetazoa" id="MDOA011538-PA"/>
    </source>
</evidence>